<dbReference type="Proteomes" id="UP001472866">
    <property type="component" value="Chromosome 07"/>
</dbReference>
<proteinExistence type="predicted"/>
<evidence type="ECO:0000313" key="3">
    <source>
        <dbReference type="EMBL" id="CAE0188727.1"/>
    </source>
</evidence>
<name>A0A7S3FLT9_9CHLO</name>
<reference evidence="4 5" key="2">
    <citation type="submission" date="2024-03" db="EMBL/GenBank/DDBJ databases">
        <title>Complete genome sequence of the green alga Chloropicon roscoffensis RCC1871.</title>
        <authorList>
            <person name="Lemieux C."/>
            <person name="Pombert J.-F."/>
            <person name="Otis C."/>
            <person name="Turmel M."/>
        </authorList>
    </citation>
    <scope>NUCLEOTIDE SEQUENCE [LARGE SCALE GENOMIC DNA]</scope>
    <source>
        <strain evidence="4 5">RCC1871</strain>
    </source>
</reference>
<protein>
    <submittedName>
        <fullName evidence="3">Uncharacterized protein</fullName>
    </submittedName>
</protein>
<sequence>MMTEGSQLPDTVRSATMSEIFRGPFFSTATARSGPLHPGTPSKPPPSSPPRRELTGSCASRGPGLAYAACALFVVLISVMLVEVIVLLALAAGPALTLTSEMGTMVRHMNQGASEVDFNFGVTVNQLGGGGGVSAYAKPAPDVISSGNGTASGGEDPFLVWCEGAACTEGQNCTELSAKMAEGVDAQTGAPIIPFPTTFCEGVKVLNDNLCFCRPALEESGFPDEGQALLDNMGFVAMLCPGFGEENVGESGEC</sequence>
<keyword evidence="2" id="KW-0812">Transmembrane</keyword>
<dbReference type="EMBL" id="CP151507">
    <property type="protein sequence ID" value="WZN63231.1"/>
    <property type="molecule type" value="Genomic_DNA"/>
</dbReference>
<feature type="region of interest" description="Disordered" evidence="1">
    <location>
        <begin position="30"/>
        <end position="55"/>
    </location>
</feature>
<reference evidence="3" key="1">
    <citation type="submission" date="2021-01" db="EMBL/GenBank/DDBJ databases">
        <authorList>
            <person name="Corre E."/>
            <person name="Pelletier E."/>
            <person name="Niang G."/>
            <person name="Scheremetjew M."/>
            <person name="Finn R."/>
            <person name="Kale V."/>
            <person name="Holt S."/>
            <person name="Cochrane G."/>
            <person name="Meng A."/>
            <person name="Brown T."/>
            <person name="Cohen L."/>
        </authorList>
    </citation>
    <scope>NUCLEOTIDE SEQUENCE</scope>
    <source>
        <strain evidence="3">RCC1871</strain>
    </source>
</reference>
<evidence type="ECO:0000256" key="2">
    <source>
        <dbReference type="SAM" id="Phobius"/>
    </source>
</evidence>
<evidence type="ECO:0000256" key="1">
    <source>
        <dbReference type="SAM" id="MobiDB-lite"/>
    </source>
</evidence>
<gene>
    <name evidence="3" type="ORF">CROS1456_LOCUS1798</name>
    <name evidence="4" type="ORF">HKI87_07g47790</name>
</gene>
<evidence type="ECO:0000313" key="5">
    <source>
        <dbReference type="Proteomes" id="UP001472866"/>
    </source>
</evidence>
<evidence type="ECO:0000313" key="4">
    <source>
        <dbReference type="EMBL" id="WZN63231.1"/>
    </source>
</evidence>
<accession>A0A7S3FLT9</accession>
<organism evidence="3">
    <name type="scientific">Chloropicon roscoffensis</name>
    <dbReference type="NCBI Taxonomy" id="1461544"/>
    <lineage>
        <taxon>Eukaryota</taxon>
        <taxon>Viridiplantae</taxon>
        <taxon>Chlorophyta</taxon>
        <taxon>Chloropicophyceae</taxon>
        <taxon>Chloropicales</taxon>
        <taxon>Chloropicaceae</taxon>
        <taxon>Chloropicon</taxon>
    </lineage>
</organism>
<keyword evidence="2" id="KW-0472">Membrane</keyword>
<dbReference type="EMBL" id="HBHZ01002319">
    <property type="protein sequence ID" value="CAE0188727.1"/>
    <property type="molecule type" value="Transcribed_RNA"/>
</dbReference>
<feature type="transmembrane region" description="Helical" evidence="2">
    <location>
        <begin position="65"/>
        <end position="98"/>
    </location>
</feature>
<keyword evidence="5" id="KW-1185">Reference proteome</keyword>
<dbReference type="AlphaFoldDB" id="A0A7S3FLT9"/>
<keyword evidence="2" id="KW-1133">Transmembrane helix</keyword>